<dbReference type="AlphaFoldDB" id="A0A255XIA4"/>
<comment type="miscellaneous">
    <text evidence="9">The a and c carboxylates of cobyrinate are activated for nucleophilic attack via formation of a phosphorylated intermediate by ATP. CbiA catalyzes first the amidation of the c-carboxylate, and then that of the a-carboxylate.</text>
</comment>
<dbReference type="InterPro" id="IPR029062">
    <property type="entry name" value="Class_I_gatase-like"/>
</dbReference>
<dbReference type="Gene3D" id="3.40.50.880">
    <property type="match status" value="1"/>
</dbReference>
<feature type="domain" description="CobQ/CobB/MinD/ParA nucleotide binding" evidence="10">
    <location>
        <begin position="7"/>
        <end position="192"/>
    </location>
</feature>
<evidence type="ECO:0000256" key="5">
    <source>
        <dbReference type="ARBA" id="ARBA00022741"/>
    </source>
</evidence>
<keyword evidence="13" id="KW-1185">Reference proteome</keyword>
<evidence type="ECO:0000259" key="11">
    <source>
        <dbReference type="Pfam" id="PF07685"/>
    </source>
</evidence>
<dbReference type="PANTHER" id="PTHR43873">
    <property type="entry name" value="COBYRINATE A,C-DIAMIDE SYNTHASE"/>
    <property type="match status" value="1"/>
</dbReference>
<evidence type="ECO:0000256" key="1">
    <source>
        <dbReference type="ARBA" id="ARBA00001946"/>
    </source>
</evidence>
<evidence type="ECO:0000256" key="7">
    <source>
        <dbReference type="ARBA" id="ARBA00022842"/>
    </source>
</evidence>
<evidence type="ECO:0000256" key="4">
    <source>
        <dbReference type="ARBA" id="ARBA00022598"/>
    </source>
</evidence>
<evidence type="ECO:0000259" key="10">
    <source>
        <dbReference type="Pfam" id="PF01656"/>
    </source>
</evidence>
<dbReference type="CDD" id="cd05388">
    <property type="entry name" value="CobB_N"/>
    <property type="match status" value="1"/>
</dbReference>
<dbReference type="Pfam" id="PF01656">
    <property type="entry name" value="CbiA"/>
    <property type="match status" value="1"/>
</dbReference>
<comment type="cofactor">
    <cofactor evidence="1 9">
        <name>Mg(2+)</name>
        <dbReference type="ChEBI" id="CHEBI:18420"/>
    </cofactor>
</comment>
<reference evidence="12 13" key="1">
    <citation type="submission" date="2017-07" db="EMBL/GenBank/DDBJ databases">
        <title>Elstera cyanobacteriorum sp. nov., a novel bacterium isolated from cyanobacterial aggregates in a eutrophic lake.</title>
        <authorList>
            <person name="Cai H."/>
        </authorList>
    </citation>
    <scope>NUCLEOTIDE SEQUENCE [LARGE SCALE GENOMIC DNA]</scope>
    <source>
        <strain evidence="12 13">TH019</strain>
    </source>
</reference>
<feature type="domain" description="CobB/CobQ-like glutamine amidotransferase" evidence="11">
    <location>
        <begin position="246"/>
        <end position="434"/>
    </location>
</feature>
<protein>
    <recommendedName>
        <fullName evidence="9">Cobyrinate a,c-diamide synthase</fullName>
        <ecNumber evidence="9">6.3.5.11</ecNumber>
    </recommendedName>
    <alternativeName>
        <fullName evidence="9">Cobyrinic acid a,c-diamide synthetase</fullName>
    </alternativeName>
</protein>
<evidence type="ECO:0000313" key="13">
    <source>
        <dbReference type="Proteomes" id="UP000216361"/>
    </source>
</evidence>
<dbReference type="HAMAP" id="MF_00027">
    <property type="entry name" value="CobB_CbiA"/>
    <property type="match status" value="1"/>
</dbReference>
<keyword evidence="4 9" id="KW-0436">Ligase</keyword>
<evidence type="ECO:0000256" key="6">
    <source>
        <dbReference type="ARBA" id="ARBA00022840"/>
    </source>
</evidence>
<feature type="active site" description="Nucleophile" evidence="9">
    <location>
        <position position="328"/>
    </location>
</feature>
<keyword evidence="3 9" id="KW-0169">Cobalamin biosynthesis</keyword>
<dbReference type="GO" id="GO:0005524">
    <property type="term" value="F:ATP binding"/>
    <property type="evidence" value="ECO:0007669"/>
    <property type="project" value="UniProtKB-UniRule"/>
</dbReference>
<comment type="domain">
    <text evidence="9">Comprises of two domains. The C-terminal domain contains the binding site for glutamine and catalyzes the hydrolysis of this substrate to glutamate and ammonia. The N-terminal domain is anticipated to bind ATP and cobyrinate and catalyzes the ultimate synthesis of the diamide product. The ammonia produced via the glutaminase domain is probably translocated to the adjacent domain via a molecular tunnel, where it reacts with an activated intermediate.</text>
</comment>
<dbReference type="Pfam" id="PF07685">
    <property type="entry name" value="GATase_3"/>
    <property type="match status" value="1"/>
</dbReference>
<dbReference type="PANTHER" id="PTHR43873:SF1">
    <property type="entry name" value="COBYRINATE A,C-DIAMIDE SYNTHASE"/>
    <property type="match status" value="1"/>
</dbReference>
<dbReference type="Proteomes" id="UP000216361">
    <property type="component" value="Unassembled WGS sequence"/>
</dbReference>
<evidence type="ECO:0000256" key="9">
    <source>
        <dbReference type="HAMAP-Rule" id="MF_00027"/>
    </source>
</evidence>
<dbReference type="RefSeq" id="WP_094410324.1">
    <property type="nucleotide sequence ID" value="NZ_BMJZ01000003.1"/>
</dbReference>
<dbReference type="InterPro" id="IPR002586">
    <property type="entry name" value="CobQ/CobB/MinD/ParA_Nub-bd_dom"/>
</dbReference>
<feature type="site" description="Increases nucleophilicity of active site Cys" evidence="9">
    <location>
        <position position="431"/>
    </location>
</feature>
<dbReference type="GO" id="GO:0042242">
    <property type="term" value="F:cobyrinic acid a,c-diamide synthase activity"/>
    <property type="evidence" value="ECO:0007669"/>
    <property type="project" value="UniProtKB-UniRule"/>
</dbReference>
<comment type="function">
    <text evidence="9">Catalyzes the ATP-dependent amidation of the two carboxylate groups at positions a and c of cobyrinate, using either L-glutamine or ammonia as the nitrogen source.</text>
</comment>
<comment type="similarity">
    <text evidence="9">Belongs to the CobB/CbiA family.</text>
</comment>
<keyword evidence="5 9" id="KW-0547">Nucleotide-binding</keyword>
<name>A0A255XIA4_9PROT</name>
<organism evidence="12 13">
    <name type="scientific">Elstera cyanobacteriorum</name>
    <dbReference type="NCBI Taxonomy" id="2022747"/>
    <lineage>
        <taxon>Bacteria</taxon>
        <taxon>Pseudomonadati</taxon>
        <taxon>Pseudomonadota</taxon>
        <taxon>Alphaproteobacteria</taxon>
        <taxon>Rhodospirillales</taxon>
        <taxon>Rhodospirillaceae</taxon>
        <taxon>Elstera</taxon>
    </lineage>
</organism>
<keyword evidence="6 9" id="KW-0067">ATP-binding</keyword>
<dbReference type="OrthoDB" id="9764035at2"/>
<comment type="similarity">
    <text evidence="2">Belongs to the CobB/CobQ family. CobQ subfamily.</text>
</comment>
<evidence type="ECO:0000256" key="8">
    <source>
        <dbReference type="ARBA" id="ARBA00022962"/>
    </source>
</evidence>
<comment type="catalytic activity">
    <reaction evidence="9">
        <text>cob(II)yrinate + 2 L-glutamine + 2 ATP + 2 H2O = cob(II)yrinate a,c diamide + 2 L-glutamate + 2 ADP + 2 phosphate + 2 H(+)</text>
        <dbReference type="Rhea" id="RHEA:26289"/>
        <dbReference type="ChEBI" id="CHEBI:15377"/>
        <dbReference type="ChEBI" id="CHEBI:15378"/>
        <dbReference type="ChEBI" id="CHEBI:29985"/>
        <dbReference type="ChEBI" id="CHEBI:30616"/>
        <dbReference type="ChEBI" id="CHEBI:43474"/>
        <dbReference type="ChEBI" id="CHEBI:58359"/>
        <dbReference type="ChEBI" id="CHEBI:58537"/>
        <dbReference type="ChEBI" id="CHEBI:58894"/>
        <dbReference type="ChEBI" id="CHEBI:456216"/>
        <dbReference type="EC" id="6.3.5.11"/>
    </reaction>
</comment>
<evidence type="ECO:0000313" key="12">
    <source>
        <dbReference type="EMBL" id="OYQ16687.1"/>
    </source>
</evidence>
<dbReference type="SUPFAM" id="SSF52317">
    <property type="entry name" value="Class I glutamine amidotransferase-like"/>
    <property type="match status" value="1"/>
</dbReference>
<dbReference type="SUPFAM" id="SSF52540">
    <property type="entry name" value="P-loop containing nucleoside triphosphate hydrolases"/>
    <property type="match status" value="1"/>
</dbReference>
<sequence length="436" mass="45227">MIPPGLLIAAPRSGAGKTTISLGIMRALTRQGVAVAPVKCGPDYIDPAFHTAACGRAGVNLDSWAMDDTQRAALATQALTGADLAVGEALMGLFDGVPGPIGRMGSSADIAASLGWPVVLVLDVSGQSQTAAAVALGFQRFDPRLQVAGVILNRLGSPRHERLIRAAMAPLGLPILGAVPRTASIALPERHLGLVQAGETADLAAKLDALADLAETHIDLAALRSLAAPTRAAAAPARAVRPPGQRIALAWDAAFSFLYPHLLMQWRAAGAEVLPFSPLADEPPPAHADCVWLPGGYPELHAGRLAQNAAFLTGLRRAADRGPVHGECGGYMVLGESLIDAAGVTHPMAGLLGLQSSFATRRMTLGYRRVTLSADGPLGAAGTRLRGHEFHYATVRDLGGDPPFATGEDAYGSPPQAMGSRRNRVSGSFFHVIAPE</sequence>
<evidence type="ECO:0000256" key="3">
    <source>
        <dbReference type="ARBA" id="ARBA00022573"/>
    </source>
</evidence>
<dbReference type="UniPathway" id="UPA00148">
    <property type="reaction ID" value="UER00231"/>
</dbReference>
<proteinExistence type="inferred from homology"/>
<gene>
    <name evidence="9" type="primary">cbiA</name>
    <name evidence="12" type="ORF">CHR90_16995</name>
</gene>
<comment type="caution">
    <text evidence="12">The sequence shown here is derived from an EMBL/GenBank/DDBJ whole genome shotgun (WGS) entry which is preliminary data.</text>
</comment>
<dbReference type="EMBL" id="NOXS01000035">
    <property type="protein sequence ID" value="OYQ16687.1"/>
    <property type="molecule type" value="Genomic_DNA"/>
</dbReference>
<dbReference type="PROSITE" id="PS51274">
    <property type="entry name" value="GATASE_COBBQ"/>
    <property type="match status" value="1"/>
</dbReference>
<dbReference type="InterPro" id="IPR011698">
    <property type="entry name" value="GATase_3"/>
</dbReference>
<dbReference type="NCBIfam" id="TIGR00379">
    <property type="entry name" value="cobB"/>
    <property type="match status" value="1"/>
</dbReference>
<evidence type="ECO:0000256" key="2">
    <source>
        <dbReference type="ARBA" id="ARBA00006205"/>
    </source>
</evidence>
<dbReference type="GO" id="GO:0009236">
    <property type="term" value="P:cobalamin biosynthetic process"/>
    <property type="evidence" value="ECO:0007669"/>
    <property type="project" value="UniProtKB-UniRule"/>
</dbReference>
<keyword evidence="8 9" id="KW-0315">Glutamine amidotransferase</keyword>
<dbReference type="Gene3D" id="3.40.50.300">
    <property type="entry name" value="P-loop containing nucleotide triphosphate hydrolases"/>
    <property type="match status" value="1"/>
</dbReference>
<dbReference type="NCBIfam" id="NF002204">
    <property type="entry name" value="PRK01077.1"/>
    <property type="match status" value="1"/>
</dbReference>
<dbReference type="EC" id="6.3.5.11" evidence="9"/>
<accession>A0A255XIA4</accession>
<keyword evidence="7 9" id="KW-0460">Magnesium</keyword>
<dbReference type="InterPro" id="IPR027417">
    <property type="entry name" value="P-loop_NTPase"/>
</dbReference>
<dbReference type="InterPro" id="IPR004484">
    <property type="entry name" value="CbiA/CobB_synth"/>
</dbReference>
<comment type="pathway">
    <text evidence="9">Cofactor biosynthesis; adenosylcobalamin biosynthesis; cob(II)yrinate a,c-diamide from sirohydrochlorin (anaerobic route): step 10/10.</text>
</comment>